<evidence type="ECO:0000313" key="3">
    <source>
        <dbReference type="EnsemblPlants" id="LPERR06G21700.1"/>
    </source>
</evidence>
<dbReference type="SMART" id="SM00360">
    <property type="entry name" value="RRM"/>
    <property type="match status" value="1"/>
</dbReference>
<feature type="domain" description="RRM" evidence="2">
    <location>
        <begin position="8"/>
        <end position="70"/>
    </location>
</feature>
<dbReference type="PANTHER" id="PTHR45735:SF8">
    <property type="entry name" value="RRM DOMAIN-CONTAINING PROTEIN"/>
    <property type="match status" value="1"/>
</dbReference>
<dbReference type="AlphaFoldDB" id="A0A0D9WTP0"/>
<keyword evidence="1" id="KW-0694">RNA-binding</keyword>
<reference evidence="3" key="3">
    <citation type="submission" date="2015-04" db="UniProtKB">
        <authorList>
            <consortium name="EnsemblPlants"/>
        </authorList>
    </citation>
    <scope>IDENTIFICATION</scope>
</reference>
<dbReference type="GO" id="GO:0003729">
    <property type="term" value="F:mRNA binding"/>
    <property type="evidence" value="ECO:0007669"/>
    <property type="project" value="TreeGrafter"/>
</dbReference>
<protein>
    <recommendedName>
        <fullName evidence="2">RRM domain-containing protein</fullName>
    </recommendedName>
</protein>
<accession>A0A0D9WTP0</accession>
<dbReference type="Pfam" id="PF00076">
    <property type="entry name" value="RRM_1"/>
    <property type="match status" value="1"/>
</dbReference>
<evidence type="ECO:0000259" key="2">
    <source>
        <dbReference type="PROSITE" id="PS50102"/>
    </source>
</evidence>
<dbReference type="Gene3D" id="3.30.70.330">
    <property type="match status" value="1"/>
</dbReference>
<evidence type="ECO:0000256" key="1">
    <source>
        <dbReference type="PROSITE-ProRule" id="PRU00176"/>
    </source>
</evidence>
<keyword evidence="4" id="KW-1185">Reference proteome</keyword>
<organism evidence="3 4">
    <name type="scientific">Leersia perrieri</name>
    <dbReference type="NCBI Taxonomy" id="77586"/>
    <lineage>
        <taxon>Eukaryota</taxon>
        <taxon>Viridiplantae</taxon>
        <taxon>Streptophyta</taxon>
        <taxon>Embryophyta</taxon>
        <taxon>Tracheophyta</taxon>
        <taxon>Spermatophyta</taxon>
        <taxon>Magnoliopsida</taxon>
        <taxon>Liliopsida</taxon>
        <taxon>Poales</taxon>
        <taxon>Poaceae</taxon>
        <taxon>BOP clade</taxon>
        <taxon>Oryzoideae</taxon>
        <taxon>Oryzeae</taxon>
        <taxon>Oryzinae</taxon>
        <taxon>Leersia</taxon>
    </lineage>
</organism>
<dbReference type="STRING" id="77586.A0A0D9WTP0"/>
<dbReference type="PROSITE" id="PS50102">
    <property type="entry name" value="RRM"/>
    <property type="match status" value="1"/>
</dbReference>
<dbReference type="GO" id="GO:0005847">
    <property type="term" value="C:mRNA cleavage and polyadenylation specificity factor complex"/>
    <property type="evidence" value="ECO:0007669"/>
    <property type="project" value="TreeGrafter"/>
</dbReference>
<dbReference type="HOGENOM" id="CLU_012062_28_8_1"/>
<reference evidence="4" key="2">
    <citation type="submission" date="2013-12" db="EMBL/GenBank/DDBJ databases">
        <authorList>
            <person name="Yu Y."/>
            <person name="Lee S."/>
            <person name="de Baynast K."/>
            <person name="Wissotski M."/>
            <person name="Liu L."/>
            <person name="Talag J."/>
            <person name="Goicoechea J."/>
            <person name="Angelova A."/>
            <person name="Jetty R."/>
            <person name="Kudrna D."/>
            <person name="Golser W."/>
            <person name="Rivera L."/>
            <person name="Zhang J."/>
            <person name="Wing R."/>
        </authorList>
    </citation>
    <scope>NUCLEOTIDE SEQUENCE</scope>
</reference>
<sequence>MVWCRCSSVVFVGNIPYDATEPELRDACEDIGPLVSLRLAAAGKPRGFTFAEYLDDETALSPLRVVLAENTRRSRRCGAGDDESAVIGVEEAALVRAAVAWRG</sequence>
<dbReference type="PANTHER" id="PTHR45735">
    <property type="entry name" value="CLEAVAGE STIMULATION FACTOR SUBUNIT 2"/>
    <property type="match status" value="1"/>
</dbReference>
<dbReference type="InterPro" id="IPR012677">
    <property type="entry name" value="Nucleotide-bd_a/b_plait_sf"/>
</dbReference>
<evidence type="ECO:0000313" key="4">
    <source>
        <dbReference type="Proteomes" id="UP000032180"/>
    </source>
</evidence>
<reference evidence="3 4" key="1">
    <citation type="submission" date="2012-08" db="EMBL/GenBank/DDBJ databases">
        <title>Oryza genome evolution.</title>
        <authorList>
            <person name="Wing R.A."/>
        </authorList>
    </citation>
    <scope>NUCLEOTIDE SEQUENCE</scope>
</reference>
<dbReference type="Gramene" id="LPERR06G21700.1">
    <property type="protein sequence ID" value="LPERR06G21700.1"/>
    <property type="gene ID" value="LPERR06G21700"/>
</dbReference>
<dbReference type="Proteomes" id="UP000032180">
    <property type="component" value="Chromosome 6"/>
</dbReference>
<proteinExistence type="predicted"/>
<dbReference type="eggNOG" id="KOG0108">
    <property type="taxonomic scope" value="Eukaryota"/>
</dbReference>
<dbReference type="SUPFAM" id="SSF54928">
    <property type="entry name" value="RNA-binding domain, RBD"/>
    <property type="match status" value="1"/>
</dbReference>
<name>A0A0D9WTP0_9ORYZ</name>
<dbReference type="EnsemblPlants" id="LPERR06G21700.1">
    <property type="protein sequence ID" value="LPERR06G21700.1"/>
    <property type="gene ID" value="LPERR06G21700"/>
</dbReference>
<dbReference type="InterPro" id="IPR035979">
    <property type="entry name" value="RBD_domain_sf"/>
</dbReference>
<dbReference type="InterPro" id="IPR000504">
    <property type="entry name" value="RRM_dom"/>
</dbReference>